<sequence length="174" mass="18074">MSRGSEAVMYSPAPAVAASIASQRLWTSGPHSFVASEVATPSWPSPTPTVVPVARSPQAAPRPPQPPPQRDPSPGFSGTREVSGVIASAMGSWVAESSQEVTRRPLSSEPRVFPRSHEVNLSGAVTSAMGSWAADASQAGRHSSHLPFGGSFVAAEPGLRQSRSPSIATMSPQH</sequence>
<name>A0A813J4Q0_POLGL</name>
<dbReference type="EMBL" id="CAJNNW010021567">
    <property type="protein sequence ID" value="CAE8668178.1"/>
    <property type="molecule type" value="Genomic_DNA"/>
</dbReference>
<reference evidence="2" key="1">
    <citation type="submission" date="2021-02" db="EMBL/GenBank/DDBJ databases">
        <authorList>
            <person name="Dougan E. K."/>
            <person name="Rhodes N."/>
            <person name="Thang M."/>
            <person name="Chan C."/>
        </authorList>
    </citation>
    <scope>NUCLEOTIDE SEQUENCE</scope>
</reference>
<feature type="compositionally biased region" description="Low complexity" evidence="1">
    <location>
        <begin position="50"/>
        <end position="59"/>
    </location>
</feature>
<organism evidence="2 3">
    <name type="scientific">Polarella glacialis</name>
    <name type="common">Dinoflagellate</name>
    <dbReference type="NCBI Taxonomy" id="89957"/>
    <lineage>
        <taxon>Eukaryota</taxon>
        <taxon>Sar</taxon>
        <taxon>Alveolata</taxon>
        <taxon>Dinophyceae</taxon>
        <taxon>Suessiales</taxon>
        <taxon>Suessiaceae</taxon>
        <taxon>Polarella</taxon>
    </lineage>
</organism>
<evidence type="ECO:0000256" key="1">
    <source>
        <dbReference type="SAM" id="MobiDB-lite"/>
    </source>
</evidence>
<dbReference type="AlphaFoldDB" id="A0A813J4Q0"/>
<feature type="region of interest" description="Disordered" evidence="1">
    <location>
        <begin position="36"/>
        <end position="82"/>
    </location>
</feature>
<dbReference type="Proteomes" id="UP000626109">
    <property type="component" value="Unassembled WGS sequence"/>
</dbReference>
<protein>
    <submittedName>
        <fullName evidence="2">Uncharacterized protein</fullName>
    </submittedName>
</protein>
<accession>A0A813J4Q0</accession>
<comment type="caution">
    <text evidence="2">The sequence shown here is derived from an EMBL/GenBank/DDBJ whole genome shotgun (WGS) entry which is preliminary data.</text>
</comment>
<feature type="region of interest" description="Disordered" evidence="1">
    <location>
        <begin position="139"/>
        <end position="174"/>
    </location>
</feature>
<feature type="compositionally biased region" description="Polar residues" evidence="1">
    <location>
        <begin position="161"/>
        <end position="174"/>
    </location>
</feature>
<feature type="compositionally biased region" description="Pro residues" evidence="1">
    <location>
        <begin position="60"/>
        <end position="71"/>
    </location>
</feature>
<evidence type="ECO:0000313" key="3">
    <source>
        <dbReference type="Proteomes" id="UP000626109"/>
    </source>
</evidence>
<proteinExistence type="predicted"/>
<gene>
    <name evidence="2" type="ORF">PGLA2088_LOCUS16839</name>
</gene>
<evidence type="ECO:0000313" key="2">
    <source>
        <dbReference type="EMBL" id="CAE8668178.1"/>
    </source>
</evidence>